<accession>A0A9P6NEQ2</accession>
<dbReference type="OrthoDB" id="10568436at2759"/>
<protein>
    <submittedName>
        <fullName evidence="1">Uncharacterized protein</fullName>
    </submittedName>
</protein>
<comment type="caution">
    <text evidence="1">The sequence shown here is derived from an EMBL/GenBank/DDBJ whole genome shotgun (WGS) entry which is preliminary data.</text>
</comment>
<name>A0A9P6NEQ2_9BASI</name>
<dbReference type="AlphaFoldDB" id="A0A9P6NEQ2"/>
<keyword evidence="2" id="KW-1185">Reference proteome</keyword>
<reference evidence="1" key="1">
    <citation type="submission" date="2013-11" db="EMBL/GenBank/DDBJ databases">
        <title>Genome sequence of the fusiform rust pathogen reveals effectors for host alternation and coevolution with pine.</title>
        <authorList>
            <consortium name="DOE Joint Genome Institute"/>
            <person name="Smith K."/>
            <person name="Pendleton A."/>
            <person name="Kubisiak T."/>
            <person name="Anderson C."/>
            <person name="Salamov A."/>
            <person name="Aerts A."/>
            <person name="Riley R."/>
            <person name="Clum A."/>
            <person name="Lindquist E."/>
            <person name="Ence D."/>
            <person name="Campbell M."/>
            <person name="Kronenberg Z."/>
            <person name="Feau N."/>
            <person name="Dhillon B."/>
            <person name="Hamelin R."/>
            <person name="Burleigh J."/>
            <person name="Smith J."/>
            <person name="Yandell M."/>
            <person name="Nelson C."/>
            <person name="Grigoriev I."/>
            <person name="Davis J."/>
        </authorList>
    </citation>
    <scope>NUCLEOTIDE SEQUENCE</scope>
    <source>
        <strain evidence="1">G11</strain>
    </source>
</reference>
<sequence length="56" mass="6179">MFEFTDESAICEGDLIQVYGQSPSNELVTHWVCHSNPKCYSLLPAIGLHGILALMV</sequence>
<organism evidence="1 2">
    <name type="scientific">Cronartium quercuum f. sp. fusiforme G11</name>
    <dbReference type="NCBI Taxonomy" id="708437"/>
    <lineage>
        <taxon>Eukaryota</taxon>
        <taxon>Fungi</taxon>
        <taxon>Dikarya</taxon>
        <taxon>Basidiomycota</taxon>
        <taxon>Pucciniomycotina</taxon>
        <taxon>Pucciniomycetes</taxon>
        <taxon>Pucciniales</taxon>
        <taxon>Coleosporiaceae</taxon>
        <taxon>Cronartium</taxon>
    </lineage>
</organism>
<dbReference type="Proteomes" id="UP000886653">
    <property type="component" value="Unassembled WGS sequence"/>
</dbReference>
<dbReference type="EMBL" id="MU167292">
    <property type="protein sequence ID" value="KAG0144583.1"/>
    <property type="molecule type" value="Genomic_DNA"/>
</dbReference>
<evidence type="ECO:0000313" key="2">
    <source>
        <dbReference type="Proteomes" id="UP000886653"/>
    </source>
</evidence>
<evidence type="ECO:0000313" key="1">
    <source>
        <dbReference type="EMBL" id="KAG0144583.1"/>
    </source>
</evidence>
<gene>
    <name evidence="1" type="ORF">CROQUDRAFT_659771</name>
</gene>
<proteinExistence type="predicted"/>